<dbReference type="PANTHER" id="PTHR23259">
    <property type="entry name" value="RIDDLE"/>
    <property type="match status" value="1"/>
</dbReference>
<sequence length="144" mass="16148">MYVQHNQVNSQFYLEYSCSDPEEYNECGNQCLELCDDGSGHVCTLQCQTGCFCKSNYKRDPFTGLCVPENECPVVPKCGENEVYSLCGNSCFDQCNDGTIRICPLYCQSGCFCAQGYKRNADGICVPENRCSVKSKICKKKNEE</sequence>
<dbReference type="GO" id="GO:0030414">
    <property type="term" value="F:peptidase inhibitor activity"/>
    <property type="evidence" value="ECO:0007669"/>
    <property type="project" value="UniProtKB-KW"/>
</dbReference>
<reference evidence="4" key="1">
    <citation type="submission" date="2018-07" db="EMBL/GenBank/DDBJ databases">
        <authorList>
            <person name="Quirk P.G."/>
            <person name="Krulwich T.A."/>
        </authorList>
    </citation>
    <scope>NUCLEOTIDE SEQUENCE</scope>
</reference>
<gene>
    <name evidence="4" type="primary">CSON009304</name>
</gene>
<evidence type="ECO:0000256" key="2">
    <source>
        <dbReference type="ARBA" id="ARBA00023157"/>
    </source>
</evidence>
<name>A0A336MC08_CULSO</name>
<organism evidence="4">
    <name type="scientific">Culicoides sonorensis</name>
    <name type="common">Biting midge</name>
    <dbReference type="NCBI Taxonomy" id="179676"/>
    <lineage>
        <taxon>Eukaryota</taxon>
        <taxon>Metazoa</taxon>
        <taxon>Ecdysozoa</taxon>
        <taxon>Arthropoda</taxon>
        <taxon>Hexapoda</taxon>
        <taxon>Insecta</taxon>
        <taxon>Pterygota</taxon>
        <taxon>Neoptera</taxon>
        <taxon>Endopterygota</taxon>
        <taxon>Diptera</taxon>
        <taxon>Nematocera</taxon>
        <taxon>Chironomoidea</taxon>
        <taxon>Ceratopogonidae</taxon>
        <taxon>Ceratopogoninae</taxon>
        <taxon>Culicoides</taxon>
        <taxon>Monoculicoides</taxon>
    </lineage>
</organism>
<dbReference type="SUPFAM" id="SSF57567">
    <property type="entry name" value="Serine protease inhibitors"/>
    <property type="match status" value="2"/>
</dbReference>
<evidence type="ECO:0000256" key="1">
    <source>
        <dbReference type="ARBA" id="ARBA00022690"/>
    </source>
</evidence>
<dbReference type="CDD" id="cd19941">
    <property type="entry name" value="TIL"/>
    <property type="match status" value="2"/>
</dbReference>
<dbReference type="EMBL" id="UFQT01000367">
    <property type="protein sequence ID" value="SSX23588.1"/>
    <property type="molecule type" value="Genomic_DNA"/>
</dbReference>
<evidence type="ECO:0000313" key="4">
    <source>
        <dbReference type="EMBL" id="SSX23588.1"/>
    </source>
</evidence>
<proteinExistence type="predicted"/>
<dbReference type="AlphaFoldDB" id="A0A336MC08"/>
<dbReference type="Pfam" id="PF01826">
    <property type="entry name" value="TIL"/>
    <property type="match status" value="2"/>
</dbReference>
<dbReference type="Gene3D" id="2.10.25.10">
    <property type="entry name" value="Laminin"/>
    <property type="match status" value="2"/>
</dbReference>
<dbReference type="InterPro" id="IPR036084">
    <property type="entry name" value="Ser_inhib-like_sf"/>
</dbReference>
<dbReference type="PANTHER" id="PTHR23259:SF69">
    <property type="entry name" value="GEO11767P1-RELATED"/>
    <property type="match status" value="1"/>
</dbReference>
<evidence type="ECO:0000259" key="3">
    <source>
        <dbReference type="Pfam" id="PF01826"/>
    </source>
</evidence>
<dbReference type="InterPro" id="IPR051368">
    <property type="entry name" value="SerProtInhib-TIL_Domain"/>
</dbReference>
<dbReference type="InterPro" id="IPR002919">
    <property type="entry name" value="TIL_dom"/>
</dbReference>
<keyword evidence="2" id="KW-1015">Disulfide bond</keyword>
<protein>
    <submittedName>
        <fullName evidence="4">CSON009304 protein</fullName>
    </submittedName>
</protein>
<dbReference type="VEuPathDB" id="VectorBase:CSON009304"/>
<accession>A0A336MC08</accession>
<keyword evidence="1" id="KW-0646">Protease inhibitor</keyword>
<feature type="domain" description="TIL" evidence="3">
    <location>
        <begin position="18"/>
        <end position="72"/>
    </location>
</feature>
<feature type="domain" description="TIL" evidence="3">
    <location>
        <begin position="78"/>
        <end position="131"/>
    </location>
</feature>